<dbReference type="Gene3D" id="3.30.2170.10">
    <property type="entry name" value="archaeoglobus fulgidus dsm 4304 superfamily"/>
    <property type="match status" value="2"/>
</dbReference>
<proteinExistence type="predicted"/>
<accession>A0A1I7WK94</accession>
<evidence type="ECO:0000313" key="1">
    <source>
        <dbReference type="Proteomes" id="UP000095283"/>
    </source>
</evidence>
<sequence>MIKAGHYSVQTVESIEEVQIVGGIDISTSKFNSNFAVVAFSLFNYPSLDLINRVSKENSDGFAPFDVVLPVCMNVARLGGSKVIRRLVIFLDCSITKYFYYISFIQVPVYISSGFGIDLNLATEIVLNTATNRICKPIRQIIDVF</sequence>
<protein>
    <submittedName>
        <fullName evidence="2">Uncharacterized protein</fullName>
    </submittedName>
</protein>
<reference evidence="2" key="1">
    <citation type="submission" date="2016-11" db="UniProtKB">
        <authorList>
            <consortium name="WormBaseParasite"/>
        </authorList>
    </citation>
    <scope>IDENTIFICATION</scope>
</reference>
<evidence type="ECO:0000313" key="2">
    <source>
        <dbReference type="WBParaSite" id="Hba_05454"/>
    </source>
</evidence>
<organism evidence="1 2">
    <name type="scientific">Heterorhabditis bacteriophora</name>
    <name type="common">Entomopathogenic nematode worm</name>
    <dbReference type="NCBI Taxonomy" id="37862"/>
    <lineage>
        <taxon>Eukaryota</taxon>
        <taxon>Metazoa</taxon>
        <taxon>Ecdysozoa</taxon>
        <taxon>Nematoda</taxon>
        <taxon>Chromadorea</taxon>
        <taxon>Rhabditida</taxon>
        <taxon>Rhabditina</taxon>
        <taxon>Rhabditomorpha</taxon>
        <taxon>Strongyloidea</taxon>
        <taxon>Heterorhabditidae</taxon>
        <taxon>Heterorhabditis</taxon>
    </lineage>
</organism>
<dbReference type="AlphaFoldDB" id="A0A1I7WK94"/>
<keyword evidence="1" id="KW-1185">Reference proteome</keyword>
<dbReference type="Proteomes" id="UP000095283">
    <property type="component" value="Unplaced"/>
</dbReference>
<name>A0A1I7WK94_HETBA</name>
<dbReference type="WBParaSite" id="Hba_05454">
    <property type="protein sequence ID" value="Hba_05454"/>
    <property type="gene ID" value="Hba_05454"/>
</dbReference>